<dbReference type="PATRIC" id="fig|997894.4.peg.5782"/>
<evidence type="ECO:0000313" key="1">
    <source>
        <dbReference type="EMBL" id="ENZ46953.1"/>
    </source>
</evidence>
<dbReference type="Proteomes" id="UP000013126">
    <property type="component" value="Unassembled WGS sequence"/>
</dbReference>
<dbReference type="OrthoDB" id="1929526at2"/>
<dbReference type="Pfam" id="PF08813">
    <property type="entry name" value="Phage_tail_3"/>
    <property type="match status" value="1"/>
</dbReference>
<sequence length="138" mass="14999">MLANGITLEVKKEGAADYVMLNDLQEVPDLGVEPEKVDNTRLKDKMKHSELGIGDPGDLAYKFAYENSSANSDYRVLREICDSGKVASYRETFPDGTKFEYDAYGNIKIGGGGVNAAIAFTLTLALQSDIKVTDPVAE</sequence>
<comment type="caution">
    <text evidence="1">The sequence shown here is derived from an EMBL/GenBank/DDBJ whole genome shotgun (WGS) entry which is preliminary data.</text>
</comment>
<gene>
    <name evidence="1" type="ORF">HMPREF1085_05548</name>
</gene>
<dbReference type="GeneID" id="23116652"/>
<dbReference type="RefSeq" id="WP_002578121.1">
    <property type="nucleotide sequence ID" value="NZ_KB851182.1"/>
</dbReference>
<keyword evidence="2" id="KW-1185">Reference proteome</keyword>
<dbReference type="AlphaFoldDB" id="R0BDZ1"/>
<dbReference type="Gene3D" id="4.10.410.40">
    <property type="match status" value="1"/>
</dbReference>
<evidence type="ECO:0008006" key="3">
    <source>
        <dbReference type="Google" id="ProtNLM"/>
    </source>
</evidence>
<evidence type="ECO:0000313" key="2">
    <source>
        <dbReference type="Proteomes" id="UP000013126"/>
    </source>
</evidence>
<organism evidence="1 2">
    <name type="scientific">Enterocloster bolteae 90A9</name>
    <dbReference type="NCBI Taxonomy" id="997894"/>
    <lineage>
        <taxon>Bacteria</taxon>
        <taxon>Bacillati</taxon>
        <taxon>Bacillota</taxon>
        <taxon>Clostridia</taxon>
        <taxon>Lachnospirales</taxon>
        <taxon>Lachnospiraceae</taxon>
        <taxon>Enterocloster</taxon>
    </lineage>
</organism>
<accession>R0BDZ1</accession>
<dbReference type="InterPro" id="IPR014918">
    <property type="entry name" value="Phage_tail_3"/>
</dbReference>
<name>R0BDZ1_9FIRM</name>
<proteinExistence type="predicted"/>
<protein>
    <recommendedName>
        <fullName evidence="3">Phage tail protein</fullName>
    </recommendedName>
</protein>
<reference evidence="1 2" key="1">
    <citation type="submission" date="2013-01" db="EMBL/GenBank/DDBJ databases">
        <title>The Genome Sequence of Clostridium bolteae 90A9.</title>
        <authorList>
            <consortium name="The Broad Institute Genome Sequencing Platform"/>
            <person name="Earl A."/>
            <person name="Ward D."/>
            <person name="Feldgarden M."/>
            <person name="Gevers D."/>
            <person name="Courvalin P."/>
            <person name="Lambert T."/>
            <person name="Walker B."/>
            <person name="Young S.K."/>
            <person name="Zeng Q."/>
            <person name="Gargeya S."/>
            <person name="Fitzgerald M."/>
            <person name="Haas B."/>
            <person name="Abouelleil A."/>
            <person name="Alvarado L."/>
            <person name="Arachchi H.M."/>
            <person name="Berlin A.M."/>
            <person name="Chapman S.B."/>
            <person name="Dewar J."/>
            <person name="Goldberg J."/>
            <person name="Griggs A."/>
            <person name="Gujja S."/>
            <person name="Hansen M."/>
            <person name="Howarth C."/>
            <person name="Imamovic A."/>
            <person name="Larimer J."/>
            <person name="McCowan C."/>
            <person name="Murphy C."/>
            <person name="Neiman D."/>
            <person name="Pearson M."/>
            <person name="Priest M."/>
            <person name="Roberts A."/>
            <person name="Saif S."/>
            <person name="Shea T."/>
            <person name="Sisk P."/>
            <person name="Sykes S."/>
            <person name="Wortman J."/>
            <person name="Nusbaum C."/>
            <person name="Birren B."/>
        </authorList>
    </citation>
    <scope>NUCLEOTIDE SEQUENCE [LARGE SCALE GENOMIC DNA]</scope>
    <source>
        <strain evidence="1 2">90A9</strain>
    </source>
</reference>
<dbReference type="EMBL" id="AGYH01000018">
    <property type="protein sequence ID" value="ENZ46953.1"/>
    <property type="molecule type" value="Genomic_DNA"/>
</dbReference>
<dbReference type="HOGENOM" id="CLU_142175_0_0_9"/>